<dbReference type="Pfam" id="PF08447">
    <property type="entry name" value="PAS_3"/>
    <property type="match status" value="1"/>
</dbReference>
<evidence type="ECO:0000256" key="1">
    <source>
        <dbReference type="ARBA" id="ARBA00001946"/>
    </source>
</evidence>
<evidence type="ECO:0000259" key="6">
    <source>
        <dbReference type="PROSITE" id="PS50112"/>
    </source>
</evidence>
<dbReference type="Proteomes" id="UP000199256">
    <property type="component" value="Unassembled WGS sequence"/>
</dbReference>
<dbReference type="InterPro" id="IPR013767">
    <property type="entry name" value="PAS_fold"/>
</dbReference>
<dbReference type="Pfam" id="PF13185">
    <property type="entry name" value="GAF_2"/>
    <property type="match status" value="1"/>
</dbReference>
<dbReference type="SUPFAM" id="SSF141868">
    <property type="entry name" value="EAL domain-like"/>
    <property type="match status" value="1"/>
</dbReference>
<dbReference type="InterPro" id="IPR000014">
    <property type="entry name" value="PAS"/>
</dbReference>
<dbReference type="InterPro" id="IPR001633">
    <property type="entry name" value="EAL_dom"/>
</dbReference>
<dbReference type="FunFam" id="3.30.70.270:FF:000001">
    <property type="entry name" value="Diguanylate cyclase domain protein"/>
    <property type="match status" value="1"/>
</dbReference>
<dbReference type="SUPFAM" id="SSF55785">
    <property type="entry name" value="PYP-like sensor domain (PAS domain)"/>
    <property type="match status" value="4"/>
</dbReference>
<keyword evidence="11" id="KW-1185">Reference proteome</keyword>
<dbReference type="InterPro" id="IPR052155">
    <property type="entry name" value="Biofilm_reg_signaling"/>
</dbReference>
<dbReference type="GO" id="GO:0071111">
    <property type="term" value="F:cyclic-guanylate-specific phosphodiesterase activity"/>
    <property type="evidence" value="ECO:0007669"/>
    <property type="project" value="UniProtKB-EC"/>
</dbReference>
<dbReference type="SUPFAM" id="SSF55073">
    <property type="entry name" value="Nucleotide cyclase"/>
    <property type="match status" value="1"/>
</dbReference>
<proteinExistence type="predicted"/>
<evidence type="ECO:0000259" key="8">
    <source>
        <dbReference type="PROSITE" id="PS50883"/>
    </source>
</evidence>
<evidence type="ECO:0000313" key="10">
    <source>
        <dbReference type="EMBL" id="SEK22828.1"/>
    </source>
</evidence>
<dbReference type="GO" id="GO:0006355">
    <property type="term" value="P:regulation of DNA-templated transcription"/>
    <property type="evidence" value="ECO:0007669"/>
    <property type="project" value="InterPro"/>
</dbReference>
<dbReference type="InterPro" id="IPR029787">
    <property type="entry name" value="Nucleotide_cyclase"/>
</dbReference>
<organism evidence="10 11">
    <name type="scientific">Ectothiorhodospira marina</name>
    <dbReference type="NCBI Taxonomy" id="1396821"/>
    <lineage>
        <taxon>Bacteria</taxon>
        <taxon>Pseudomonadati</taxon>
        <taxon>Pseudomonadota</taxon>
        <taxon>Gammaproteobacteria</taxon>
        <taxon>Chromatiales</taxon>
        <taxon>Ectothiorhodospiraceae</taxon>
        <taxon>Ectothiorhodospira</taxon>
    </lineage>
</organism>
<evidence type="ECO:0000256" key="5">
    <source>
        <dbReference type="SAM" id="Coils"/>
    </source>
</evidence>
<comment type="cofactor">
    <cofactor evidence="1">
        <name>Mg(2+)</name>
        <dbReference type="ChEBI" id="CHEBI:18420"/>
    </cofactor>
</comment>
<dbReference type="Gene3D" id="3.30.70.270">
    <property type="match status" value="1"/>
</dbReference>
<feature type="domain" description="PAS" evidence="6">
    <location>
        <begin position="625"/>
        <end position="671"/>
    </location>
</feature>
<dbReference type="InterPro" id="IPR000700">
    <property type="entry name" value="PAS-assoc_C"/>
</dbReference>
<dbReference type="Gene3D" id="3.30.450.40">
    <property type="match status" value="1"/>
</dbReference>
<dbReference type="SMART" id="SM00086">
    <property type="entry name" value="PAC"/>
    <property type="match status" value="4"/>
</dbReference>
<dbReference type="InterPro" id="IPR013655">
    <property type="entry name" value="PAS_fold_3"/>
</dbReference>
<dbReference type="SMART" id="SM00267">
    <property type="entry name" value="GGDEF"/>
    <property type="match status" value="1"/>
</dbReference>
<dbReference type="PROSITE" id="PS50113">
    <property type="entry name" value="PAC"/>
    <property type="match status" value="2"/>
</dbReference>
<feature type="domain" description="PAC" evidence="7">
    <location>
        <begin position="283"/>
        <end position="335"/>
    </location>
</feature>
<dbReference type="AlphaFoldDB" id="A0A1H7FA30"/>
<dbReference type="STRING" id="1396821.SAMN05444515_101166"/>
<dbReference type="PANTHER" id="PTHR44757:SF2">
    <property type="entry name" value="BIOFILM ARCHITECTURE MAINTENANCE PROTEIN MBAA"/>
    <property type="match status" value="1"/>
</dbReference>
<dbReference type="SUPFAM" id="SSF55781">
    <property type="entry name" value="GAF domain-like"/>
    <property type="match status" value="1"/>
</dbReference>
<dbReference type="Pfam" id="PF00989">
    <property type="entry name" value="PAS"/>
    <property type="match status" value="1"/>
</dbReference>
<dbReference type="Pfam" id="PF13426">
    <property type="entry name" value="PAS_9"/>
    <property type="match status" value="2"/>
</dbReference>
<keyword evidence="5" id="KW-0175">Coiled coil</keyword>
<dbReference type="NCBIfam" id="TIGR00229">
    <property type="entry name" value="sensory_box"/>
    <property type="match status" value="4"/>
</dbReference>
<keyword evidence="3" id="KW-0973">c-di-GMP</keyword>
<dbReference type="SMART" id="SM00091">
    <property type="entry name" value="PAS"/>
    <property type="match status" value="4"/>
</dbReference>
<dbReference type="FunFam" id="3.20.20.450:FF:000001">
    <property type="entry name" value="Cyclic di-GMP phosphodiesterase yahA"/>
    <property type="match status" value="1"/>
</dbReference>
<evidence type="ECO:0000259" key="9">
    <source>
        <dbReference type="PROSITE" id="PS50887"/>
    </source>
</evidence>
<evidence type="ECO:0000256" key="4">
    <source>
        <dbReference type="ARBA" id="ARBA00051114"/>
    </source>
</evidence>
<dbReference type="NCBIfam" id="TIGR00254">
    <property type="entry name" value="GGDEF"/>
    <property type="match status" value="1"/>
</dbReference>
<dbReference type="RefSeq" id="WP_090249676.1">
    <property type="nucleotide sequence ID" value="NZ_FOAA01000001.1"/>
</dbReference>
<dbReference type="SMART" id="SM00052">
    <property type="entry name" value="EAL"/>
    <property type="match status" value="1"/>
</dbReference>
<dbReference type="InterPro" id="IPR035965">
    <property type="entry name" value="PAS-like_dom_sf"/>
</dbReference>
<evidence type="ECO:0000259" key="7">
    <source>
        <dbReference type="PROSITE" id="PS50113"/>
    </source>
</evidence>
<dbReference type="EMBL" id="FOAA01000001">
    <property type="protein sequence ID" value="SEK22828.1"/>
    <property type="molecule type" value="Genomic_DNA"/>
</dbReference>
<sequence length="1187" mass="134962">MSRNDPPKKIDEAIRARAEEALRAGDFDLSQDLFDKGHIDLAEVTEHLRIYQAELEVQNAELREAQLVAEHSMGRYSAFFSGIPVAALVVDRTGLILESNQQAAHLFGLHHSHLRHHFLRRLVHHDNERDLNQALIQAGEQGKAFCENLTFVRTEGDTFHGELHVARLPSREGEGHEFVCAVVDLTERLRHEAELQHTHQQLRDSEARYRILADYSPVWDYWFGPEGQYRYISPACLTISGHPPGAFMDDPDLFARLLEPEDRPRWEQHEAAVREQDDPMPHHSMEFCLRHADGEIRWIEHECQPVIAKDGSYQGRRGVNRDITDRKRAELEVAQVSLLYATLSAVNQAIVRIEDEQPLLDNLARIAVEYGGFTACAISLRQGETQPEARACKGLTPEQIRTMPLHEAWELVNQQPYVYANREDPDAPPHWQQWARANRIQTFGHYPLIRNHRLVGVASFFSDTQSGFTPQIDRLVQDITEDFSYALQHLELEKKRRATEAALSESEARYRSLFENSHSIMLLVDPEDGRIVDANPGACQFYGWTREQMRNRRIGDINTLSDEETHAEIARVRRGGHKHFRFVHRLAHGELRQVEVYSGRIQVEGRELVHSVVHDITERNRAEERLRLADRVFQAADEGIMVTDMDGRIVAVNPAFTRISGYTEKEALGQTPALLHSGRQDDGFYQRLWHNLLELGHWRGEIWNRRKNGEIYPEWLTISAVRNDDGEVIHYVGVFSDIGQIKEAQQQLEFMAHYDPLTGLANRALLRDRLKHALRRAQRNNVTLTLLFVDLDRFKTINDTLGHNLGDLLLQTVAQRMKDNVRASDTLSRLGGDEFVLLLEDEANAREISSLCQKLLSVLESPMFLEGHELVVTASIGVATYPDDGLDADSLLKNADLAMYEAKTQGRNAYEFFAPSLSEGVMDRLKMESALRGAAARNELRVHYQPQVRLRDGSLLGVEALVRWEHPTLGLVSPGHFIPLAEEMGVIGEISAWVLHEACRQMRAWRDEAREVGCVAVNLSVQQLERDMLVGMVRDCLEEFDLPAQCLELEVTESLIMRAPEKAQLVLQKLKVMGVKISVDDFGTGYSSLSYLKRLPLDRLKIDRSFVQDIGLDANGEAIIRAIIGLGRSLGLETLAEGVEQQDQVRFLLKEGCDLAQGFLFSRPVPPNQLVFHWDCPPITSDAPSSR</sequence>
<accession>A0A1H7FA30</accession>
<evidence type="ECO:0000256" key="2">
    <source>
        <dbReference type="ARBA" id="ARBA00012282"/>
    </source>
</evidence>
<dbReference type="CDD" id="cd01949">
    <property type="entry name" value="GGDEF"/>
    <property type="match status" value="1"/>
</dbReference>
<dbReference type="GO" id="GO:0071732">
    <property type="term" value="P:cellular response to nitric oxide"/>
    <property type="evidence" value="ECO:0007669"/>
    <property type="project" value="UniProtKB-ARBA"/>
</dbReference>
<dbReference type="Gene3D" id="3.20.20.450">
    <property type="entry name" value="EAL domain"/>
    <property type="match status" value="1"/>
</dbReference>
<feature type="domain" description="PAC" evidence="7">
    <location>
        <begin position="698"/>
        <end position="750"/>
    </location>
</feature>
<dbReference type="Pfam" id="PF00990">
    <property type="entry name" value="GGDEF"/>
    <property type="match status" value="1"/>
</dbReference>
<dbReference type="CDD" id="cd01948">
    <property type="entry name" value="EAL"/>
    <property type="match status" value="1"/>
</dbReference>
<feature type="domain" description="PAS" evidence="6">
    <location>
        <begin position="72"/>
        <end position="142"/>
    </location>
</feature>
<dbReference type="InterPro" id="IPR003018">
    <property type="entry name" value="GAF"/>
</dbReference>
<feature type="coiled-coil region" evidence="5">
    <location>
        <begin position="41"/>
        <end position="70"/>
    </location>
</feature>
<dbReference type="InterPro" id="IPR043128">
    <property type="entry name" value="Rev_trsase/Diguanyl_cyclase"/>
</dbReference>
<reference evidence="11" key="1">
    <citation type="submission" date="2016-10" db="EMBL/GenBank/DDBJ databases">
        <authorList>
            <person name="Varghese N."/>
            <person name="Submissions S."/>
        </authorList>
    </citation>
    <scope>NUCLEOTIDE SEQUENCE [LARGE SCALE GENOMIC DNA]</scope>
    <source>
        <strain evidence="11">DSM 241</strain>
    </source>
</reference>
<dbReference type="PROSITE" id="PS50883">
    <property type="entry name" value="EAL"/>
    <property type="match status" value="1"/>
</dbReference>
<dbReference type="OrthoDB" id="7053140at2"/>
<dbReference type="Gene3D" id="3.30.450.20">
    <property type="entry name" value="PAS domain"/>
    <property type="match status" value="4"/>
</dbReference>
<dbReference type="InterPro" id="IPR035919">
    <property type="entry name" value="EAL_sf"/>
</dbReference>
<dbReference type="PROSITE" id="PS50112">
    <property type="entry name" value="PAS"/>
    <property type="match status" value="3"/>
</dbReference>
<gene>
    <name evidence="10" type="ORF">SAMN05444515_101166</name>
</gene>
<feature type="domain" description="PAS" evidence="6">
    <location>
        <begin position="506"/>
        <end position="590"/>
    </location>
</feature>
<dbReference type="CDD" id="cd00130">
    <property type="entry name" value="PAS"/>
    <property type="match status" value="4"/>
</dbReference>
<evidence type="ECO:0000313" key="11">
    <source>
        <dbReference type="Proteomes" id="UP000199256"/>
    </source>
</evidence>
<feature type="domain" description="EAL" evidence="8">
    <location>
        <begin position="924"/>
        <end position="1178"/>
    </location>
</feature>
<dbReference type="InterPro" id="IPR029016">
    <property type="entry name" value="GAF-like_dom_sf"/>
</dbReference>
<dbReference type="EC" id="3.1.4.52" evidence="2"/>
<dbReference type="Pfam" id="PF00563">
    <property type="entry name" value="EAL"/>
    <property type="match status" value="1"/>
</dbReference>
<feature type="domain" description="GGDEF" evidence="9">
    <location>
        <begin position="782"/>
        <end position="915"/>
    </location>
</feature>
<dbReference type="SMART" id="SM00065">
    <property type="entry name" value="GAF"/>
    <property type="match status" value="1"/>
</dbReference>
<protein>
    <recommendedName>
        <fullName evidence="2">cyclic-guanylate-specific phosphodiesterase</fullName>
        <ecNumber evidence="2">3.1.4.52</ecNumber>
    </recommendedName>
</protein>
<dbReference type="InterPro" id="IPR000160">
    <property type="entry name" value="GGDEF_dom"/>
</dbReference>
<comment type="catalytic activity">
    <reaction evidence="4">
        <text>3',3'-c-di-GMP + H2O = 5'-phosphoguanylyl(3'-&gt;5')guanosine + H(+)</text>
        <dbReference type="Rhea" id="RHEA:24902"/>
        <dbReference type="ChEBI" id="CHEBI:15377"/>
        <dbReference type="ChEBI" id="CHEBI:15378"/>
        <dbReference type="ChEBI" id="CHEBI:58754"/>
        <dbReference type="ChEBI" id="CHEBI:58805"/>
        <dbReference type="EC" id="3.1.4.52"/>
    </reaction>
    <physiologicalReaction direction="left-to-right" evidence="4">
        <dbReference type="Rhea" id="RHEA:24903"/>
    </physiologicalReaction>
</comment>
<dbReference type="PROSITE" id="PS50887">
    <property type="entry name" value="GGDEF"/>
    <property type="match status" value="1"/>
</dbReference>
<name>A0A1H7FA30_9GAMM</name>
<evidence type="ECO:0000256" key="3">
    <source>
        <dbReference type="ARBA" id="ARBA00022636"/>
    </source>
</evidence>
<dbReference type="PANTHER" id="PTHR44757">
    <property type="entry name" value="DIGUANYLATE CYCLASE DGCP"/>
    <property type="match status" value="1"/>
</dbReference>
<dbReference type="InterPro" id="IPR001610">
    <property type="entry name" value="PAC"/>
</dbReference>